<keyword evidence="2" id="KW-0812">Transmembrane</keyword>
<dbReference type="PANTHER" id="PTHR32309">
    <property type="entry name" value="TYROSINE-PROTEIN KINASE"/>
    <property type="match status" value="1"/>
</dbReference>
<accession>A0A6J4MM55</accession>
<protein>
    <recommendedName>
        <fullName evidence="4">Polysaccharide chain length determinant N-terminal domain-containing protein</fullName>
    </recommendedName>
</protein>
<evidence type="ECO:0000313" key="3">
    <source>
        <dbReference type="EMBL" id="CAA9363226.1"/>
    </source>
</evidence>
<name>A0A6J4MM55_9BACT</name>
<keyword evidence="2" id="KW-1133">Transmembrane helix</keyword>
<feature type="transmembrane region" description="Helical" evidence="2">
    <location>
        <begin position="357"/>
        <end position="379"/>
    </location>
</feature>
<dbReference type="EMBL" id="CADCTV010000819">
    <property type="protein sequence ID" value="CAA9363226.1"/>
    <property type="molecule type" value="Genomic_DNA"/>
</dbReference>
<gene>
    <name evidence="3" type="ORF">AVDCRST_MAG89-3890</name>
</gene>
<keyword evidence="2" id="KW-0472">Membrane</keyword>
<sequence length="417" mass="44229">MSADTIRDPDRVASVREPGNREPDGPRVLDVVAVVLRRWKTVLVVAVLTVLAAAVTSVLTPSTYVASTTMVPFTGAQARGGLGLAQLPAGVASLVGVGAGSSNERLMGVMLKSRTLADSLVGRLAPRYITEAELREILEDGTRVQRNPDGSVMVQVRAGDPRLAARIANTYPVLMNELMARVSSEGAQLKQGFLEGQLSTVRERLLNSEQRLLAFQRSSGASNVDEQARRTLDAAADLNAQVLEQERAVAQLRRTLAPGHPELRAAEAELGTRRAQLRRVTGGNTGSPMFVPLREGGELKAATARLMREFAQEEAVYEALTAALAEALLDANNNLPVLSVLDPAQVPGPTGSLPRTVALAGVLGALLGVALALMADGVARARANPRNAGFFAALAEVRQDARRLLPWTRGRARSVAG</sequence>
<evidence type="ECO:0000256" key="1">
    <source>
        <dbReference type="SAM" id="MobiDB-lite"/>
    </source>
</evidence>
<reference evidence="3" key="1">
    <citation type="submission" date="2020-02" db="EMBL/GenBank/DDBJ databases">
        <authorList>
            <person name="Meier V. D."/>
        </authorList>
    </citation>
    <scope>NUCLEOTIDE SEQUENCE</scope>
    <source>
        <strain evidence="3">AVDCRST_MAG89</strain>
    </source>
</reference>
<dbReference type="PANTHER" id="PTHR32309:SF13">
    <property type="entry name" value="FERRIC ENTEROBACTIN TRANSPORT PROTEIN FEPE"/>
    <property type="match status" value="1"/>
</dbReference>
<feature type="region of interest" description="Disordered" evidence="1">
    <location>
        <begin position="1"/>
        <end position="23"/>
    </location>
</feature>
<proteinExistence type="predicted"/>
<dbReference type="GO" id="GO:0004713">
    <property type="term" value="F:protein tyrosine kinase activity"/>
    <property type="evidence" value="ECO:0007669"/>
    <property type="project" value="TreeGrafter"/>
</dbReference>
<dbReference type="InterPro" id="IPR050445">
    <property type="entry name" value="Bact_polysacc_biosynth/exp"/>
</dbReference>
<evidence type="ECO:0008006" key="4">
    <source>
        <dbReference type="Google" id="ProtNLM"/>
    </source>
</evidence>
<dbReference type="AlphaFoldDB" id="A0A6J4MM55"/>
<organism evidence="3">
    <name type="scientific">uncultured Gemmatimonadota bacterium</name>
    <dbReference type="NCBI Taxonomy" id="203437"/>
    <lineage>
        <taxon>Bacteria</taxon>
        <taxon>Pseudomonadati</taxon>
        <taxon>Gemmatimonadota</taxon>
        <taxon>environmental samples</taxon>
    </lineage>
</organism>
<feature type="transmembrane region" description="Helical" evidence="2">
    <location>
        <begin position="42"/>
        <end position="60"/>
    </location>
</feature>
<evidence type="ECO:0000256" key="2">
    <source>
        <dbReference type="SAM" id="Phobius"/>
    </source>
</evidence>
<dbReference type="GO" id="GO:0005886">
    <property type="term" value="C:plasma membrane"/>
    <property type="evidence" value="ECO:0007669"/>
    <property type="project" value="TreeGrafter"/>
</dbReference>